<dbReference type="OrthoDB" id="5599418at2759"/>
<evidence type="ECO:0000256" key="5">
    <source>
        <dbReference type="ARBA" id="ARBA00022801"/>
    </source>
</evidence>
<evidence type="ECO:0000313" key="9">
    <source>
        <dbReference type="Proteomes" id="UP000765509"/>
    </source>
</evidence>
<dbReference type="EMBL" id="AVOT02004175">
    <property type="protein sequence ID" value="MBW0475605.1"/>
    <property type="molecule type" value="Genomic_DNA"/>
</dbReference>
<feature type="domain" description="Reverse transcriptase RNase H-like" evidence="7">
    <location>
        <begin position="2"/>
        <end position="60"/>
    </location>
</feature>
<keyword evidence="3" id="KW-0540">Nuclease</keyword>
<sequence>MYGATNTECLCLVWALEKLPYCFEGAVFEVYTDSTSSKSSLKMKPINRHMVRWKIAIQEYRCNMTIIYNKFKVHTNADGVSRWPLKNFKSNPAYYPEVAAKIPIHFMEIDRSKNLRFSEWAPDRGTLGS</sequence>
<evidence type="ECO:0000256" key="4">
    <source>
        <dbReference type="ARBA" id="ARBA00022759"/>
    </source>
</evidence>
<evidence type="ECO:0000313" key="8">
    <source>
        <dbReference type="EMBL" id="MBW0475605.1"/>
    </source>
</evidence>
<dbReference type="GO" id="GO:0004519">
    <property type="term" value="F:endonuclease activity"/>
    <property type="evidence" value="ECO:0007669"/>
    <property type="project" value="UniProtKB-KW"/>
</dbReference>
<gene>
    <name evidence="8" type="ORF">O181_015320</name>
</gene>
<evidence type="ECO:0000259" key="7">
    <source>
        <dbReference type="Pfam" id="PF17917"/>
    </source>
</evidence>
<dbReference type="GO" id="GO:0003964">
    <property type="term" value="F:RNA-directed DNA polymerase activity"/>
    <property type="evidence" value="ECO:0007669"/>
    <property type="project" value="UniProtKB-KW"/>
</dbReference>
<evidence type="ECO:0000256" key="6">
    <source>
        <dbReference type="ARBA" id="ARBA00022918"/>
    </source>
</evidence>
<keyword evidence="5" id="KW-0378">Hydrolase</keyword>
<evidence type="ECO:0000256" key="2">
    <source>
        <dbReference type="ARBA" id="ARBA00022695"/>
    </source>
</evidence>
<reference evidence="8" key="1">
    <citation type="submission" date="2021-03" db="EMBL/GenBank/DDBJ databases">
        <title>Draft genome sequence of rust myrtle Austropuccinia psidii MF-1, a brazilian biotype.</title>
        <authorList>
            <person name="Quecine M.C."/>
            <person name="Pachon D.M.R."/>
            <person name="Bonatelli M.L."/>
            <person name="Correr F.H."/>
            <person name="Franceschini L.M."/>
            <person name="Leite T.F."/>
            <person name="Margarido G.R.A."/>
            <person name="Almeida C.A."/>
            <person name="Ferrarezi J.A."/>
            <person name="Labate C.A."/>
        </authorList>
    </citation>
    <scope>NUCLEOTIDE SEQUENCE</scope>
    <source>
        <strain evidence="8">MF-1</strain>
    </source>
</reference>
<dbReference type="Pfam" id="PF17917">
    <property type="entry name" value="RT_RNaseH"/>
    <property type="match status" value="1"/>
</dbReference>
<keyword evidence="2" id="KW-0548">Nucleotidyltransferase</keyword>
<keyword evidence="1" id="KW-0808">Transferase</keyword>
<dbReference type="InterPro" id="IPR041373">
    <property type="entry name" value="RT_RNaseH"/>
</dbReference>
<keyword evidence="4" id="KW-0255">Endonuclease</keyword>
<dbReference type="AlphaFoldDB" id="A0A9Q3C3Q3"/>
<name>A0A9Q3C3Q3_9BASI</name>
<proteinExistence type="predicted"/>
<evidence type="ECO:0000256" key="3">
    <source>
        <dbReference type="ARBA" id="ARBA00022722"/>
    </source>
</evidence>
<dbReference type="GO" id="GO:0016787">
    <property type="term" value="F:hydrolase activity"/>
    <property type="evidence" value="ECO:0007669"/>
    <property type="project" value="UniProtKB-KW"/>
</dbReference>
<keyword evidence="9" id="KW-1185">Reference proteome</keyword>
<comment type="caution">
    <text evidence="8">The sequence shown here is derived from an EMBL/GenBank/DDBJ whole genome shotgun (WGS) entry which is preliminary data.</text>
</comment>
<evidence type="ECO:0000256" key="1">
    <source>
        <dbReference type="ARBA" id="ARBA00022679"/>
    </source>
</evidence>
<keyword evidence="6" id="KW-0695">RNA-directed DNA polymerase</keyword>
<organism evidence="8 9">
    <name type="scientific">Austropuccinia psidii MF-1</name>
    <dbReference type="NCBI Taxonomy" id="1389203"/>
    <lineage>
        <taxon>Eukaryota</taxon>
        <taxon>Fungi</taxon>
        <taxon>Dikarya</taxon>
        <taxon>Basidiomycota</taxon>
        <taxon>Pucciniomycotina</taxon>
        <taxon>Pucciniomycetes</taxon>
        <taxon>Pucciniales</taxon>
        <taxon>Sphaerophragmiaceae</taxon>
        <taxon>Austropuccinia</taxon>
    </lineage>
</organism>
<dbReference type="Proteomes" id="UP000765509">
    <property type="component" value="Unassembled WGS sequence"/>
</dbReference>
<accession>A0A9Q3C3Q3</accession>
<protein>
    <recommendedName>
        <fullName evidence="7">Reverse transcriptase RNase H-like domain-containing protein</fullName>
    </recommendedName>
</protein>